<reference evidence="2" key="2">
    <citation type="submission" date="2025-08" db="UniProtKB">
        <authorList>
            <consortium name="RefSeq"/>
        </authorList>
    </citation>
    <scope>IDENTIFICATION</scope>
    <source>
        <tissue evidence="2">Leaf</tissue>
    </source>
</reference>
<dbReference type="PANTHER" id="PTHR33067">
    <property type="entry name" value="RNA-DIRECTED DNA POLYMERASE-RELATED"/>
    <property type="match status" value="1"/>
</dbReference>
<dbReference type="AlphaFoldDB" id="A0A1S4DSK9"/>
<dbReference type="Proteomes" id="UP000790787">
    <property type="component" value="Chromosome 11"/>
</dbReference>
<proteinExistence type="predicted"/>
<keyword evidence="1" id="KW-1185">Reference proteome</keyword>
<dbReference type="PaxDb" id="4097-A0A1S4DSK9"/>
<protein>
    <submittedName>
        <fullName evidence="2">Uncharacterized protein LOC107832764</fullName>
    </submittedName>
</protein>
<evidence type="ECO:0000313" key="2">
    <source>
        <dbReference type="RefSeq" id="XP_016516124.1"/>
    </source>
</evidence>
<dbReference type="GeneID" id="107832764"/>
<accession>A0A1S4DSK9</accession>
<dbReference type="RefSeq" id="XP_016516124.1">
    <property type="nucleotide sequence ID" value="XM_016660638.1"/>
</dbReference>
<name>A0A1S4DSK9_TOBAC</name>
<dbReference type="PANTHER" id="PTHR33067:SF9">
    <property type="entry name" value="RNA-DIRECTED DNA POLYMERASE"/>
    <property type="match status" value="1"/>
</dbReference>
<organism evidence="1 2">
    <name type="scientific">Nicotiana tabacum</name>
    <name type="common">Common tobacco</name>
    <dbReference type="NCBI Taxonomy" id="4097"/>
    <lineage>
        <taxon>Eukaryota</taxon>
        <taxon>Viridiplantae</taxon>
        <taxon>Streptophyta</taxon>
        <taxon>Embryophyta</taxon>
        <taxon>Tracheophyta</taxon>
        <taxon>Spermatophyta</taxon>
        <taxon>Magnoliopsida</taxon>
        <taxon>eudicotyledons</taxon>
        <taxon>Gunneridae</taxon>
        <taxon>Pentapetalae</taxon>
        <taxon>asterids</taxon>
        <taxon>lamiids</taxon>
        <taxon>Solanales</taxon>
        <taxon>Solanaceae</taxon>
        <taxon>Nicotianoideae</taxon>
        <taxon>Nicotianeae</taxon>
        <taxon>Nicotiana</taxon>
    </lineage>
</organism>
<gene>
    <name evidence="2" type="primary">LOC107832764</name>
</gene>
<sequence>MLKQIQLNIPLIDALREMPGYTKMMKDLMFHKFDFQDLVTVKLTQTYSAIMTRPIAEKLSDLGSFTIPCTIGSYAFAKALCDLGASINLMPLAIYRKLDFVIQDCQVDQEIPIILGMPFLDKGRDMIDCETGELKMRLNNKEITFNVQKSMQRPNEFANCSLIEAVDVIMEEANEALNAKDPLAACLTNIEEVNGEDLAEWVLALEGQEYCKRELEFKSLHLEERKTPPAKPSIEELPQLELKPLPYHLRDAFLGPKSTSAIIISSGLLDV</sequence>
<dbReference type="InterPro" id="IPR021109">
    <property type="entry name" value="Peptidase_aspartic_dom_sf"/>
</dbReference>
<dbReference type="KEGG" id="nta:107832764"/>
<reference evidence="1" key="1">
    <citation type="journal article" date="2014" name="Nat. Commun.">
        <title>The tobacco genome sequence and its comparison with those of tomato and potato.</title>
        <authorList>
            <person name="Sierro N."/>
            <person name="Battey J.N."/>
            <person name="Ouadi S."/>
            <person name="Bakaher N."/>
            <person name="Bovet L."/>
            <person name="Willig A."/>
            <person name="Goepfert S."/>
            <person name="Peitsch M.C."/>
            <person name="Ivanov N.V."/>
        </authorList>
    </citation>
    <scope>NUCLEOTIDE SEQUENCE [LARGE SCALE GENOMIC DNA]</scope>
</reference>
<evidence type="ECO:0000313" key="1">
    <source>
        <dbReference type="Proteomes" id="UP000790787"/>
    </source>
</evidence>
<dbReference type="OrthoDB" id="1740010at2759"/>
<dbReference type="Gene3D" id="2.40.70.10">
    <property type="entry name" value="Acid Proteases"/>
    <property type="match status" value="1"/>
</dbReference>